<name>A0A149U2N8_9PROT</name>
<proteinExistence type="predicted"/>
<organism evidence="1 2">
    <name type="scientific">Acetobacter senegalensis</name>
    <dbReference type="NCBI Taxonomy" id="446692"/>
    <lineage>
        <taxon>Bacteria</taxon>
        <taxon>Pseudomonadati</taxon>
        <taxon>Pseudomonadota</taxon>
        <taxon>Alphaproteobacteria</taxon>
        <taxon>Acetobacterales</taxon>
        <taxon>Acetobacteraceae</taxon>
        <taxon>Acetobacter</taxon>
    </lineage>
</organism>
<evidence type="ECO:0000313" key="2">
    <source>
        <dbReference type="Proteomes" id="UP000075360"/>
    </source>
</evidence>
<comment type="caution">
    <text evidence="1">The sequence shown here is derived from an EMBL/GenBank/DDBJ whole genome shotgun (WGS) entry which is preliminary data.</text>
</comment>
<reference evidence="1 2" key="1">
    <citation type="submission" date="2015-06" db="EMBL/GenBank/DDBJ databases">
        <title>Improved classification and identification of acetic acid bacteria using matrix-assisted laser desorption/ionization time-of-flight mass spectrometry; Gluconobacter nephelii and Gluconobacter uchimurae are later heterotypic synonyms of Gluconobacter japonicus and Gluconobacter oxydans, respectively.</title>
        <authorList>
            <person name="Li L."/>
            <person name="Cleenwerck I."/>
            <person name="De Vuyst L."/>
            <person name="Vandamme P."/>
        </authorList>
    </citation>
    <scope>NUCLEOTIDE SEQUENCE [LARGE SCALE GENOMIC DNA]</scope>
    <source>
        <strain evidence="1 2">LMG 23690</strain>
    </source>
</reference>
<accession>A0A149U2N8</accession>
<dbReference type="EMBL" id="LHZU01000127">
    <property type="protein sequence ID" value="KXV59559.1"/>
    <property type="molecule type" value="Genomic_DNA"/>
</dbReference>
<dbReference type="AlphaFoldDB" id="A0A149U2N8"/>
<gene>
    <name evidence="1" type="ORF">AD948_08160</name>
</gene>
<protein>
    <submittedName>
        <fullName evidence="1">Uncharacterized protein</fullName>
    </submittedName>
</protein>
<dbReference type="PATRIC" id="fig|446692.4.peg.339"/>
<evidence type="ECO:0000313" key="1">
    <source>
        <dbReference type="EMBL" id="KXV59559.1"/>
    </source>
</evidence>
<dbReference type="Proteomes" id="UP000075360">
    <property type="component" value="Unassembled WGS sequence"/>
</dbReference>
<sequence>MSKHTVISQIQQQIFSPIFLTPLTKPPFFLPLTVFRYQAQITITGLTAQLLKNLSRKSKSPLTLKKRHQSSQLKSSATEAAVVVIQEEWEVA</sequence>